<evidence type="ECO:0000256" key="4">
    <source>
        <dbReference type="ARBA" id="ARBA00022989"/>
    </source>
</evidence>
<dbReference type="PROSITE" id="PS50297">
    <property type="entry name" value="ANK_REP_REGION"/>
    <property type="match status" value="7"/>
</dbReference>
<name>A0A485KKN2_9STRA</name>
<organism evidence="12 13">
    <name type="scientific">Aphanomyces stellatus</name>
    <dbReference type="NCBI Taxonomy" id="120398"/>
    <lineage>
        <taxon>Eukaryota</taxon>
        <taxon>Sar</taxon>
        <taxon>Stramenopiles</taxon>
        <taxon>Oomycota</taxon>
        <taxon>Saprolegniomycetes</taxon>
        <taxon>Saprolegniales</taxon>
        <taxon>Verrucalvaceae</taxon>
        <taxon>Aphanomyces</taxon>
    </lineage>
</organism>
<evidence type="ECO:0000313" key="12">
    <source>
        <dbReference type="EMBL" id="VFT85416.1"/>
    </source>
</evidence>
<dbReference type="PROSITE" id="PS50088">
    <property type="entry name" value="ANK_REPEAT"/>
    <property type="match status" value="7"/>
</dbReference>
<dbReference type="InterPro" id="IPR036770">
    <property type="entry name" value="Ankyrin_rpt-contain_sf"/>
</dbReference>
<feature type="repeat" description="ANK" evidence="7">
    <location>
        <begin position="71"/>
        <end position="103"/>
    </location>
</feature>
<feature type="repeat" description="ANK" evidence="7">
    <location>
        <begin position="537"/>
        <end position="564"/>
    </location>
</feature>
<dbReference type="GO" id="GO:0005216">
    <property type="term" value="F:monoatomic ion channel activity"/>
    <property type="evidence" value="ECO:0007669"/>
    <property type="project" value="InterPro"/>
</dbReference>
<feature type="transmembrane region" description="Helical" evidence="9">
    <location>
        <begin position="1118"/>
        <end position="1137"/>
    </location>
</feature>
<comment type="subcellular location">
    <subcellularLocation>
        <location evidence="1">Membrane</location>
        <topology evidence="1">Multi-pass membrane protein</topology>
    </subcellularLocation>
</comment>
<keyword evidence="6 9" id="KW-0472">Membrane</keyword>
<dbReference type="GO" id="GO:0016020">
    <property type="term" value="C:membrane"/>
    <property type="evidence" value="ECO:0007669"/>
    <property type="project" value="UniProtKB-SubCell"/>
</dbReference>
<keyword evidence="3" id="KW-0677">Repeat</keyword>
<keyword evidence="2 9" id="KW-0812">Transmembrane</keyword>
<reference evidence="12 13" key="1">
    <citation type="submission" date="2019-03" db="EMBL/GenBank/DDBJ databases">
        <authorList>
            <person name="Gaulin E."/>
            <person name="Dumas B."/>
        </authorList>
    </citation>
    <scope>NUCLEOTIDE SEQUENCE [LARGE SCALE GENOMIC DNA]</scope>
    <source>
        <strain evidence="12">CBS 568.67</strain>
    </source>
</reference>
<evidence type="ECO:0000313" key="11">
    <source>
        <dbReference type="EMBL" id="KAF0700960.1"/>
    </source>
</evidence>
<dbReference type="Proteomes" id="UP000332933">
    <property type="component" value="Unassembled WGS sequence"/>
</dbReference>
<gene>
    <name evidence="12" type="primary">Aste57867_8530</name>
    <name evidence="11" type="ORF">As57867_008498</name>
    <name evidence="12" type="ORF">ASTE57867_8530</name>
</gene>
<keyword evidence="13" id="KW-1185">Reference proteome</keyword>
<dbReference type="Pfam" id="PF12796">
    <property type="entry name" value="Ank_2"/>
    <property type="match status" value="5"/>
</dbReference>
<feature type="domain" description="Ion transport" evidence="10">
    <location>
        <begin position="995"/>
        <end position="1213"/>
    </location>
</feature>
<sequence>MDVEAQLRAVPEHELLGLITMSPGELGMDLLLYRTPATDQSVLHIAITREFPNVVNKLVQKGVDVNAQDHQGKTPLMLAIEMRSMNIVQMLLDAGSDLGLKCHDGYSALYLAAKTSRLDIARMILPNLKDGGAQDLFTAIAENDADVLSHLVAAGVSPSLKRPDVLQTPALHSAIHSTELLGILLERDHLLVDGKDRQGQTALGVASILGEIASVRLLLQHGASLELKDQRGRTPLHLTAYYDQEEIMELLMGKSADVEVRDDDQRTPLHLVAERGSLRGCQMLSQAKAKLNVFDIHGWSPLHLAASLGHVEMCAYFVREGALLLEWNDAILCRPSSTANAWIAVSPNKLAMIYGELWDIGVPQTRAKYGTLRIRDFEMNTLLHVAAKYVSTVEAEYLFAALQHHGNVPVNSPNCTNKTPAQIASEEPNIQFLRSIGSRDYGNSLQLLTQSTLDRFSECSSTKLLLILNEITEGYCTLGDPTTICISNDSGDTVLHVAIESIKQLPDTAQESLLHGSQWLGSTEFDVALLLDKMNWYGKSPLHFAASVGALGACRALVAHGATVGLGVGPLDERLKVPSTTAMEGWTALNLAVEAGHDEVVLYLMNLPSVFPKDPAAIAHLKQTMSNRRPQLLPLLYQRMQDDMVTSDPISIEATHRAEEFLKQGVKGDRSALVVFRVVLEAELHGVEALKKYACKDLIVRSTGDTLLHIFACDSARIPEITYLLTQEKMSVDTLNIRRKTAFHYACQHRAAPIVAFLLTRGADIRASYRAVRPPPVSSILDMLSVHVYSDTKSQANKVSFAPTHASHQSITNSTSMDFSMPEQWLTPLHVCLSQSMEDLTPDQQQALHTVIEMLLQHPYSIIEPTVAAISPCPPDSTLCCWNSFVFERLLADFPQTLALYLNHFTNTSLWYGSTTRSFHEVKEVCRNLDRMTHLPKLMLHPTIHNALKAKWKLYGRRLYRKELCFSILLVLCFTLSNYTVVTPQDDDDLSSINNVTNVAAWFYFETTDGDVLGVFKILTWLLALYHLIYVELWQELRLQMSSYWRSIWNYINLATYSLLLASLPLECMHVRPAITESCLSLASILLLFGLMQSLLVYPYFSVLLFTFSRMVRVALKFCCLHLILLVGFTAAFYLVFHGKPGHESLPKSMATVFFITFGEIQFHEYYSNVSSPFRYSCGLVVLVSYIICVNLVGLNMLIAMMTSEYEDIKTQAEVLSTQQLAGTMHRYETWLGHKKLDALFDKTGVWSCTESAKVVMDDDTSDATVHDELSSVKAQLSQLSQQLADEEQRHKRESQEVAQRMADIESTLQQQVQANHKLLTNLVHLVQTLKQ</sequence>
<evidence type="ECO:0000259" key="10">
    <source>
        <dbReference type="Pfam" id="PF00520"/>
    </source>
</evidence>
<feature type="repeat" description="ANK" evidence="7">
    <location>
        <begin position="738"/>
        <end position="770"/>
    </location>
</feature>
<evidence type="ECO:0000256" key="9">
    <source>
        <dbReference type="SAM" id="Phobius"/>
    </source>
</evidence>
<proteinExistence type="predicted"/>
<dbReference type="PRINTS" id="PR01415">
    <property type="entry name" value="ANKYRIN"/>
</dbReference>
<keyword evidence="4 9" id="KW-1133">Transmembrane helix</keyword>
<evidence type="ECO:0000256" key="5">
    <source>
        <dbReference type="ARBA" id="ARBA00023043"/>
    </source>
</evidence>
<feature type="transmembrane region" description="Helical" evidence="9">
    <location>
        <begin position="1012"/>
        <end position="1031"/>
    </location>
</feature>
<dbReference type="Gene3D" id="1.10.287.70">
    <property type="match status" value="1"/>
</dbReference>
<evidence type="ECO:0000256" key="1">
    <source>
        <dbReference type="ARBA" id="ARBA00004141"/>
    </source>
</evidence>
<evidence type="ECO:0000256" key="7">
    <source>
        <dbReference type="PROSITE-ProRule" id="PRU00023"/>
    </source>
</evidence>
<evidence type="ECO:0000256" key="8">
    <source>
        <dbReference type="SAM" id="Coils"/>
    </source>
</evidence>
<dbReference type="Gene3D" id="1.25.40.20">
    <property type="entry name" value="Ankyrin repeat-containing domain"/>
    <property type="match status" value="5"/>
</dbReference>
<dbReference type="Pfam" id="PF00520">
    <property type="entry name" value="Ion_trans"/>
    <property type="match status" value="1"/>
</dbReference>
<feature type="transmembrane region" description="Helical" evidence="9">
    <location>
        <begin position="1174"/>
        <end position="1200"/>
    </location>
</feature>
<dbReference type="OrthoDB" id="194358at2759"/>
<dbReference type="InterPro" id="IPR005821">
    <property type="entry name" value="Ion_trans_dom"/>
</dbReference>
<feature type="repeat" description="ANK" evidence="7">
    <location>
        <begin position="198"/>
        <end position="230"/>
    </location>
</feature>
<dbReference type="SUPFAM" id="SSF48403">
    <property type="entry name" value="Ankyrin repeat"/>
    <property type="match status" value="2"/>
</dbReference>
<dbReference type="EMBL" id="CAADRA010005125">
    <property type="protein sequence ID" value="VFT85416.1"/>
    <property type="molecule type" value="Genomic_DNA"/>
</dbReference>
<feature type="repeat" description="ANK" evidence="7">
    <location>
        <begin position="38"/>
        <end position="70"/>
    </location>
</feature>
<dbReference type="PANTHER" id="PTHR24198:SF165">
    <property type="entry name" value="ANKYRIN REPEAT-CONTAINING PROTEIN-RELATED"/>
    <property type="match status" value="1"/>
</dbReference>
<feature type="repeat" description="ANK" evidence="7">
    <location>
        <begin position="297"/>
        <end position="322"/>
    </location>
</feature>
<feature type="coiled-coil region" evidence="8">
    <location>
        <begin position="1270"/>
        <end position="1297"/>
    </location>
</feature>
<dbReference type="InterPro" id="IPR002110">
    <property type="entry name" value="Ankyrin_rpt"/>
</dbReference>
<accession>A0A485KKN2</accession>
<dbReference type="SMART" id="SM00248">
    <property type="entry name" value="ANK"/>
    <property type="match status" value="14"/>
</dbReference>
<reference evidence="11" key="2">
    <citation type="submission" date="2019-06" db="EMBL/GenBank/DDBJ databases">
        <title>Genomics analysis of Aphanomyces spp. identifies a new class of oomycete effector associated with host adaptation.</title>
        <authorList>
            <person name="Gaulin E."/>
        </authorList>
    </citation>
    <scope>NUCLEOTIDE SEQUENCE</scope>
    <source>
        <strain evidence="11">CBS 578.67</strain>
    </source>
</reference>
<dbReference type="PANTHER" id="PTHR24198">
    <property type="entry name" value="ANKYRIN REPEAT AND PROTEIN KINASE DOMAIN-CONTAINING PROTEIN"/>
    <property type="match status" value="1"/>
</dbReference>
<keyword evidence="8" id="KW-0175">Coiled coil</keyword>
<dbReference type="EMBL" id="VJMH01005104">
    <property type="protein sequence ID" value="KAF0700960.1"/>
    <property type="molecule type" value="Genomic_DNA"/>
</dbReference>
<evidence type="ECO:0000256" key="2">
    <source>
        <dbReference type="ARBA" id="ARBA00022692"/>
    </source>
</evidence>
<evidence type="ECO:0000256" key="6">
    <source>
        <dbReference type="ARBA" id="ARBA00023136"/>
    </source>
</evidence>
<evidence type="ECO:0000313" key="13">
    <source>
        <dbReference type="Proteomes" id="UP000332933"/>
    </source>
</evidence>
<feature type="transmembrane region" description="Helical" evidence="9">
    <location>
        <begin position="1043"/>
        <end position="1062"/>
    </location>
</feature>
<keyword evidence="5 7" id="KW-0040">ANK repeat</keyword>
<feature type="repeat" description="ANK" evidence="7">
    <location>
        <begin position="231"/>
        <end position="263"/>
    </location>
</feature>
<protein>
    <submittedName>
        <fullName evidence="12">Aste57867_8530 protein</fullName>
    </submittedName>
</protein>
<feature type="transmembrane region" description="Helical" evidence="9">
    <location>
        <begin position="1082"/>
        <end position="1106"/>
    </location>
</feature>
<evidence type="ECO:0000256" key="3">
    <source>
        <dbReference type="ARBA" id="ARBA00022737"/>
    </source>
</evidence>